<feature type="non-terminal residue" evidence="1">
    <location>
        <position position="1"/>
    </location>
</feature>
<evidence type="ECO:0000313" key="2">
    <source>
        <dbReference type="Proteomes" id="UP001057452"/>
    </source>
</evidence>
<dbReference type="EMBL" id="CM043788">
    <property type="protein sequence ID" value="KAI4829461.1"/>
    <property type="molecule type" value="Genomic_DNA"/>
</dbReference>
<reference evidence="1" key="1">
    <citation type="submission" date="2022-05" db="EMBL/GenBank/DDBJ databases">
        <title>Chromosome-level genome of Chaenocephalus aceratus.</title>
        <authorList>
            <person name="Park H."/>
        </authorList>
    </citation>
    <scope>NUCLEOTIDE SEQUENCE</scope>
    <source>
        <strain evidence="1">KU_202001</strain>
    </source>
</reference>
<organism evidence="1 2">
    <name type="scientific">Chaenocephalus aceratus</name>
    <name type="common">Blackfin icefish</name>
    <name type="synonym">Chaenichthys aceratus</name>
    <dbReference type="NCBI Taxonomy" id="36190"/>
    <lineage>
        <taxon>Eukaryota</taxon>
        <taxon>Metazoa</taxon>
        <taxon>Chordata</taxon>
        <taxon>Craniata</taxon>
        <taxon>Vertebrata</taxon>
        <taxon>Euteleostomi</taxon>
        <taxon>Actinopterygii</taxon>
        <taxon>Neopterygii</taxon>
        <taxon>Teleostei</taxon>
        <taxon>Neoteleostei</taxon>
        <taxon>Acanthomorphata</taxon>
        <taxon>Eupercaria</taxon>
        <taxon>Perciformes</taxon>
        <taxon>Notothenioidei</taxon>
        <taxon>Channichthyidae</taxon>
        <taxon>Chaenocephalus</taxon>
    </lineage>
</organism>
<comment type="caution">
    <text evidence="1">The sequence shown here is derived from an EMBL/GenBank/DDBJ whole genome shotgun (WGS) entry which is preliminary data.</text>
</comment>
<keyword evidence="2" id="KW-1185">Reference proteome</keyword>
<evidence type="ECO:0000313" key="1">
    <source>
        <dbReference type="EMBL" id="KAI4829461.1"/>
    </source>
</evidence>
<proteinExistence type="predicted"/>
<protein>
    <submittedName>
        <fullName evidence="1">Uncharacterized protein</fullName>
    </submittedName>
</protein>
<name>A0ACB9XRJ4_CHAAC</name>
<gene>
    <name evidence="1" type="ORF">KUCAC02_023501</name>
</gene>
<dbReference type="Proteomes" id="UP001057452">
    <property type="component" value="Chromosome 4"/>
</dbReference>
<accession>A0ACB9XRJ4</accession>
<sequence length="65" mass="7153">ASFKDRPLRNGVTRHTDPCSDVPALLREAGGPGWTGIDWLGLEDIIHQVSGAGLGWWGIKWGLWE</sequence>
<feature type="non-terminal residue" evidence="1">
    <location>
        <position position="65"/>
    </location>
</feature>